<proteinExistence type="predicted"/>
<name>A0ABP7HC29_9ACTN</name>
<sequence length="256" mass="26395">MTSAWDGSLIDWSPQPTNTTTNAVTSTEGSQAGVCGSGYMKWNVTGIVQAWAGGAANHGLVLRAASETATANYRVFTSSDETIEFNSPPKLAITYTTPPTLGALSVSPSAGSQTSSLTPSLKAQLNDADGGVLTGEFQVEHDPAVPAQGTGLIWSGSATGVQAGTTGSVTIPASTLTDGWKVRWRARAYDGTTYSAWSGWQSLAVDATAPPRLPLPAPPTPPVCGRPRAPRSPPGPRPAPTPASPSRTWSGTWPPP</sequence>
<accession>A0ABP7HC29</accession>
<dbReference type="InterPro" id="IPR013783">
    <property type="entry name" value="Ig-like_fold"/>
</dbReference>
<dbReference type="NCBIfam" id="NF033679">
    <property type="entry name" value="DNRLRE_dom"/>
    <property type="match status" value="1"/>
</dbReference>
<dbReference type="EMBL" id="BAAAZR010000001">
    <property type="protein sequence ID" value="GAA3786630.1"/>
    <property type="molecule type" value="Genomic_DNA"/>
</dbReference>
<comment type="caution">
    <text evidence="2">The sequence shown here is derived from an EMBL/GenBank/DDBJ whole genome shotgun (WGS) entry which is preliminary data.</text>
</comment>
<organism evidence="2 3">
    <name type="scientific">Sphaerisporangium flaviroseum</name>
    <dbReference type="NCBI Taxonomy" id="509199"/>
    <lineage>
        <taxon>Bacteria</taxon>
        <taxon>Bacillati</taxon>
        <taxon>Actinomycetota</taxon>
        <taxon>Actinomycetes</taxon>
        <taxon>Streptosporangiales</taxon>
        <taxon>Streptosporangiaceae</taxon>
        <taxon>Sphaerisporangium</taxon>
    </lineage>
</organism>
<evidence type="ECO:0000313" key="2">
    <source>
        <dbReference type="EMBL" id="GAA3786630.1"/>
    </source>
</evidence>
<dbReference type="Proteomes" id="UP001500888">
    <property type="component" value="Unassembled WGS sequence"/>
</dbReference>
<gene>
    <name evidence="2" type="ORF">GCM10022226_00920</name>
</gene>
<feature type="region of interest" description="Disordered" evidence="1">
    <location>
        <begin position="1"/>
        <end position="29"/>
    </location>
</feature>
<keyword evidence="3" id="KW-1185">Reference proteome</keyword>
<dbReference type="Gene3D" id="2.60.40.10">
    <property type="entry name" value="Immunoglobulins"/>
    <property type="match status" value="1"/>
</dbReference>
<feature type="compositionally biased region" description="Low complexity" evidence="1">
    <location>
        <begin position="17"/>
        <end position="27"/>
    </location>
</feature>
<feature type="compositionally biased region" description="Pro residues" evidence="1">
    <location>
        <begin position="211"/>
        <end position="243"/>
    </location>
</feature>
<reference evidence="3" key="1">
    <citation type="journal article" date="2019" name="Int. J. Syst. Evol. Microbiol.">
        <title>The Global Catalogue of Microorganisms (GCM) 10K type strain sequencing project: providing services to taxonomists for standard genome sequencing and annotation.</title>
        <authorList>
            <consortium name="The Broad Institute Genomics Platform"/>
            <consortium name="The Broad Institute Genome Sequencing Center for Infectious Disease"/>
            <person name="Wu L."/>
            <person name="Ma J."/>
        </authorList>
    </citation>
    <scope>NUCLEOTIDE SEQUENCE [LARGE SCALE GENOMIC DNA]</scope>
    <source>
        <strain evidence="3">JCM 16908</strain>
    </source>
</reference>
<protein>
    <submittedName>
        <fullName evidence="2">Uncharacterized protein</fullName>
    </submittedName>
</protein>
<feature type="region of interest" description="Disordered" evidence="1">
    <location>
        <begin position="209"/>
        <end position="256"/>
    </location>
</feature>
<evidence type="ECO:0000313" key="3">
    <source>
        <dbReference type="Proteomes" id="UP001500888"/>
    </source>
</evidence>
<evidence type="ECO:0000256" key="1">
    <source>
        <dbReference type="SAM" id="MobiDB-lite"/>
    </source>
</evidence>